<keyword evidence="3" id="KW-1185">Reference proteome</keyword>
<dbReference type="InterPro" id="IPR036249">
    <property type="entry name" value="Thioredoxin-like_sf"/>
</dbReference>
<gene>
    <name evidence="2" type="ORF">AB6713_10935</name>
</gene>
<keyword evidence="1" id="KW-0812">Transmembrane</keyword>
<evidence type="ECO:0000313" key="3">
    <source>
        <dbReference type="Proteomes" id="UP001566331"/>
    </source>
</evidence>
<dbReference type="SUPFAM" id="SSF52833">
    <property type="entry name" value="Thioredoxin-like"/>
    <property type="match status" value="1"/>
</dbReference>
<dbReference type="EMBL" id="JBFWIC010000013">
    <property type="protein sequence ID" value="MEZ0475125.1"/>
    <property type="molecule type" value="Genomic_DNA"/>
</dbReference>
<evidence type="ECO:0008006" key="4">
    <source>
        <dbReference type="Google" id="ProtNLM"/>
    </source>
</evidence>
<reference evidence="2 3" key="1">
    <citation type="submission" date="2024-07" db="EMBL/GenBank/DDBJ databases">
        <title>Luteimonas salilacus sp. nov., isolated from the shore soil of Salt Lake in Tibet of China.</title>
        <authorList>
            <person name="Zhang X."/>
            <person name="Li A."/>
        </authorList>
    </citation>
    <scope>NUCLEOTIDE SEQUENCE [LARGE SCALE GENOMIC DNA]</scope>
    <source>
        <strain evidence="2 3">B3-2-R+30</strain>
    </source>
</reference>
<protein>
    <recommendedName>
        <fullName evidence="4">Thioredoxin domain-containing protein</fullName>
    </recommendedName>
</protein>
<feature type="transmembrane region" description="Helical" evidence="1">
    <location>
        <begin position="20"/>
        <end position="39"/>
    </location>
</feature>
<organism evidence="2 3">
    <name type="scientific">Luteimonas salinilitoris</name>
    <dbReference type="NCBI Taxonomy" id="3237697"/>
    <lineage>
        <taxon>Bacteria</taxon>
        <taxon>Pseudomonadati</taxon>
        <taxon>Pseudomonadota</taxon>
        <taxon>Gammaproteobacteria</taxon>
        <taxon>Lysobacterales</taxon>
        <taxon>Lysobacteraceae</taxon>
        <taxon>Luteimonas</taxon>
    </lineage>
</organism>
<comment type="caution">
    <text evidence="2">The sequence shown here is derived from an EMBL/GenBank/DDBJ whole genome shotgun (WGS) entry which is preliminary data.</text>
</comment>
<evidence type="ECO:0000256" key="1">
    <source>
        <dbReference type="SAM" id="Phobius"/>
    </source>
</evidence>
<keyword evidence="1" id="KW-1133">Transmembrane helix</keyword>
<sequence length="192" mass="21522">MNAPISDRPDRQRNRNRGLLILIVVIFLGSAVVAGVLRFSGWRPEGTRNHGELLRPPGDLREVVPRLRDGDAYHWQPIERQWRIAVAPPADCGEPCVTLSTQLDTVWQLFGREADRVHILWIGELPEAAVRNTALRELVPDPALRAGLPRVDDPAGVPVYVIDPNGFVILRYAPGFDPGHLRSDMARLLKLR</sequence>
<proteinExistence type="predicted"/>
<name>A0ABV4HQW3_9GAMM</name>
<accession>A0ABV4HQW3</accession>
<dbReference type="Proteomes" id="UP001566331">
    <property type="component" value="Unassembled WGS sequence"/>
</dbReference>
<dbReference type="RefSeq" id="WP_370564220.1">
    <property type="nucleotide sequence ID" value="NZ_JBFWIB010000007.1"/>
</dbReference>
<keyword evidence="1" id="KW-0472">Membrane</keyword>
<evidence type="ECO:0000313" key="2">
    <source>
        <dbReference type="EMBL" id="MEZ0475125.1"/>
    </source>
</evidence>